<gene>
    <name evidence="5" type="ORF">MDA_GLEAN10001798</name>
</gene>
<keyword evidence="3" id="KW-0342">GTP-binding</keyword>
<accession>L5M1A9</accession>
<name>L5M1A9_MYODS</name>
<evidence type="ECO:0000256" key="1">
    <source>
        <dbReference type="ARBA" id="ARBA00008535"/>
    </source>
</evidence>
<organism evidence="5 6">
    <name type="scientific">Myotis davidii</name>
    <name type="common">David's myotis</name>
    <dbReference type="NCBI Taxonomy" id="225400"/>
    <lineage>
        <taxon>Eukaryota</taxon>
        <taxon>Metazoa</taxon>
        <taxon>Chordata</taxon>
        <taxon>Craniata</taxon>
        <taxon>Vertebrata</taxon>
        <taxon>Euteleostomi</taxon>
        <taxon>Mammalia</taxon>
        <taxon>Eutheria</taxon>
        <taxon>Laurasiatheria</taxon>
        <taxon>Chiroptera</taxon>
        <taxon>Yangochiroptera</taxon>
        <taxon>Vespertilionidae</taxon>
        <taxon>Myotis</taxon>
    </lineage>
</organism>
<dbReference type="Pfam" id="PF04548">
    <property type="entry name" value="AIG1"/>
    <property type="match status" value="1"/>
</dbReference>
<dbReference type="PANTHER" id="PTHR10903">
    <property type="entry name" value="GTPASE, IMAP FAMILY MEMBER-RELATED"/>
    <property type="match status" value="1"/>
</dbReference>
<dbReference type="InterPro" id="IPR027417">
    <property type="entry name" value="P-loop_NTPase"/>
</dbReference>
<dbReference type="GO" id="GO:0005783">
    <property type="term" value="C:endoplasmic reticulum"/>
    <property type="evidence" value="ECO:0007669"/>
    <property type="project" value="TreeGrafter"/>
</dbReference>
<dbReference type="SUPFAM" id="SSF52540">
    <property type="entry name" value="P-loop containing nucleoside triphosphate hydrolases"/>
    <property type="match status" value="1"/>
</dbReference>
<reference evidence="6" key="1">
    <citation type="journal article" date="2013" name="Science">
        <title>Comparative analysis of bat genomes provides insight into the evolution of flight and immunity.</title>
        <authorList>
            <person name="Zhang G."/>
            <person name="Cowled C."/>
            <person name="Shi Z."/>
            <person name="Huang Z."/>
            <person name="Bishop-Lilly K.A."/>
            <person name="Fang X."/>
            <person name="Wynne J.W."/>
            <person name="Xiong Z."/>
            <person name="Baker M.L."/>
            <person name="Zhao W."/>
            <person name="Tachedjian M."/>
            <person name="Zhu Y."/>
            <person name="Zhou P."/>
            <person name="Jiang X."/>
            <person name="Ng J."/>
            <person name="Yang L."/>
            <person name="Wu L."/>
            <person name="Xiao J."/>
            <person name="Feng Y."/>
            <person name="Chen Y."/>
            <person name="Sun X."/>
            <person name="Zhang Y."/>
            <person name="Marsh G.A."/>
            <person name="Crameri G."/>
            <person name="Broder C.C."/>
            <person name="Frey K.G."/>
            <person name="Wang L.F."/>
            <person name="Wang J."/>
        </authorList>
    </citation>
    <scope>NUCLEOTIDE SEQUENCE [LARGE SCALE GENOMIC DNA]</scope>
</reference>
<evidence type="ECO:0000313" key="5">
    <source>
        <dbReference type="EMBL" id="ELK32102.1"/>
    </source>
</evidence>
<comment type="similarity">
    <text evidence="1">Belongs to the TRAFAC class TrmE-Era-EngA-EngB-Septin-like GTPase superfamily. AIG1/Toc34/Toc159-like paraseptin GTPase family. IAN subfamily.</text>
</comment>
<evidence type="ECO:0000259" key="4">
    <source>
        <dbReference type="PROSITE" id="PS51720"/>
    </source>
</evidence>
<dbReference type="EMBL" id="KB105643">
    <property type="protein sequence ID" value="ELK32102.1"/>
    <property type="molecule type" value="Genomic_DNA"/>
</dbReference>
<dbReference type="PANTHER" id="PTHR10903:SF74">
    <property type="entry name" value="GTPASE IMAP FAMILY MEMBER 1"/>
    <property type="match status" value="1"/>
</dbReference>
<proteinExistence type="inferred from homology"/>
<evidence type="ECO:0000256" key="2">
    <source>
        <dbReference type="ARBA" id="ARBA00022741"/>
    </source>
</evidence>
<evidence type="ECO:0000256" key="3">
    <source>
        <dbReference type="ARBA" id="ARBA00023134"/>
    </source>
</evidence>
<dbReference type="Proteomes" id="UP000010556">
    <property type="component" value="Unassembled WGS sequence"/>
</dbReference>
<feature type="domain" description="AIG1-type G" evidence="4">
    <location>
        <begin position="36"/>
        <end position="216"/>
    </location>
</feature>
<keyword evidence="6" id="KW-1185">Reference proteome</keyword>
<keyword evidence="2" id="KW-0547">Nucleotide-binding</keyword>
<dbReference type="GO" id="GO:0005525">
    <property type="term" value="F:GTP binding"/>
    <property type="evidence" value="ECO:0007669"/>
    <property type="project" value="UniProtKB-KW"/>
</dbReference>
<dbReference type="Gene3D" id="3.40.50.300">
    <property type="entry name" value="P-loop containing nucleotide triphosphate hydrolases"/>
    <property type="match status" value="1"/>
</dbReference>
<dbReference type="PROSITE" id="PS51720">
    <property type="entry name" value="G_AIG1"/>
    <property type="match status" value="1"/>
</dbReference>
<sequence>MGEQKMARDEESVYGKDMCTAYLLPGSRDTTQALQKPQLRLILVGKTGPGKSTTGNSILGHRCFLSRLTATSVIRTCEEGSCRWDRWHMEVMDTPDLFSSLRPKTDLEGQERTRCYLLSMPGPYALLLVTQLCGFTAQDQQAMSMLKVLFGDSMVARTIVLFMHKEDLVGREQEALVQELVVLVEHLVHDHAGALYNNKVYHLAQTPAFSTADEQV</sequence>
<dbReference type="InterPro" id="IPR045058">
    <property type="entry name" value="GIMA/IAN/Toc"/>
</dbReference>
<protein>
    <submittedName>
        <fullName evidence="5">GTPase IMAP family member 1</fullName>
    </submittedName>
</protein>
<dbReference type="InterPro" id="IPR006703">
    <property type="entry name" value="G_AIG1"/>
</dbReference>
<evidence type="ECO:0000313" key="6">
    <source>
        <dbReference type="Proteomes" id="UP000010556"/>
    </source>
</evidence>
<dbReference type="AlphaFoldDB" id="L5M1A9"/>